<protein>
    <submittedName>
        <fullName evidence="2">Uncharacterized protein</fullName>
    </submittedName>
</protein>
<reference evidence="2" key="2">
    <citation type="submission" date="2018-04" db="EMBL/GenBank/DDBJ databases">
        <title>OnivRS2 (Oryza nivara Reference Sequence Version 2).</title>
        <authorList>
            <person name="Zhang J."/>
            <person name="Kudrna D."/>
            <person name="Lee S."/>
            <person name="Talag J."/>
            <person name="Rajasekar S."/>
            <person name="Welchert J."/>
            <person name="Hsing Y.-I."/>
            <person name="Wing R.A."/>
        </authorList>
    </citation>
    <scope>NUCLEOTIDE SEQUENCE [LARGE SCALE GENOMIC DNA]</scope>
    <source>
        <strain evidence="2">SL10</strain>
    </source>
</reference>
<accession>A0A0E0HS60</accession>
<sequence>MAGERWPTTQHLKPARRCSPGPKATTGGCSTSDICTSCSMWLAVEDRVESADDGGGIHASKFVTFEGGIHASKFVTFQ</sequence>
<evidence type="ECO:0000256" key="1">
    <source>
        <dbReference type="SAM" id="MobiDB-lite"/>
    </source>
</evidence>
<evidence type="ECO:0000313" key="3">
    <source>
        <dbReference type="Proteomes" id="UP000006591"/>
    </source>
</evidence>
<proteinExistence type="predicted"/>
<keyword evidence="3" id="KW-1185">Reference proteome</keyword>
<dbReference type="HOGENOM" id="CLU_2626175_0_0_1"/>
<dbReference type="Gramene" id="ONIVA06G21200.1">
    <property type="protein sequence ID" value="ONIVA06G21200.1"/>
    <property type="gene ID" value="ONIVA06G21200"/>
</dbReference>
<dbReference type="AlphaFoldDB" id="A0A0E0HS60"/>
<dbReference type="Proteomes" id="UP000006591">
    <property type="component" value="Chromosome 6"/>
</dbReference>
<dbReference type="EnsemblPlants" id="ONIVA06G21200.1">
    <property type="protein sequence ID" value="ONIVA06G21200.1"/>
    <property type="gene ID" value="ONIVA06G21200"/>
</dbReference>
<organism evidence="2">
    <name type="scientific">Oryza nivara</name>
    <name type="common">Indian wild rice</name>
    <name type="synonym">Oryza sativa f. spontanea</name>
    <dbReference type="NCBI Taxonomy" id="4536"/>
    <lineage>
        <taxon>Eukaryota</taxon>
        <taxon>Viridiplantae</taxon>
        <taxon>Streptophyta</taxon>
        <taxon>Embryophyta</taxon>
        <taxon>Tracheophyta</taxon>
        <taxon>Spermatophyta</taxon>
        <taxon>Magnoliopsida</taxon>
        <taxon>Liliopsida</taxon>
        <taxon>Poales</taxon>
        <taxon>Poaceae</taxon>
        <taxon>BOP clade</taxon>
        <taxon>Oryzoideae</taxon>
        <taxon>Oryzeae</taxon>
        <taxon>Oryzinae</taxon>
        <taxon>Oryza</taxon>
    </lineage>
</organism>
<name>A0A0E0HS60_ORYNI</name>
<feature type="region of interest" description="Disordered" evidence="1">
    <location>
        <begin position="1"/>
        <end position="29"/>
    </location>
</feature>
<reference evidence="2" key="1">
    <citation type="submission" date="2015-04" db="UniProtKB">
        <authorList>
            <consortium name="EnsemblPlants"/>
        </authorList>
    </citation>
    <scope>IDENTIFICATION</scope>
    <source>
        <strain evidence="2">SL10</strain>
    </source>
</reference>
<evidence type="ECO:0000313" key="2">
    <source>
        <dbReference type="EnsemblPlants" id="ONIVA06G21200.1"/>
    </source>
</evidence>